<dbReference type="AlphaFoldDB" id="M0L363"/>
<feature type="compositionally biased region" description="Acidic residues" evidence="1">
    <location>
        <begin position="165"/>
        <end position="184"/>
    </location>
</feature>
<keyword evidence="3" id="KW-1185">Reference proteome</keyword>
<dbReference type="Pfam" id="PF10025">
    <property type="entry name" value="DUF2267"/>
    <property type="match status" value="1"/>
</dbReference>
<comment type="caution">
    <text evidence="2">The sequence shown here is derived from an EMBL/GenBank/DDBJ whole genome shotgun (WGS) entry which is preliminary data.</text>
</comment>
<proteinExistence type="predicted"/>
<sequence>MTSLLGDEGTAMDFDEFTGEIQHRLELPDTGRTVRAIRVTLMTLGERIPEGAAEDLAASLPVEIKWYLTGAVKEHGQRFDWQEFLDRVTEREGGRTDPAEAAYHARIVVDLVESEVPGSDFQQLRDQLPESESDENWRKLFEVVDSGGWGDAQEAQTGGGPQPEPEGDGGPEPAGDEPVDETED</sequence>
<name>M0L363_NATLA</name>
<dbReference type="EMBL" id="AOLZ01000076">
    <property type="protein sequence ID" value="EMA27986.1"/>
    <property type="molecule type" value="Genomic_DNA"/>
</dbReference>
<dbReference type="eggNOG" id="arCOG06189">
    <property type="taxonomic scope" value="Archaea"/>
</dbReference>
<evidence type="ECO:0000313" key="3">
    <source>
        <dbReference type="Proteomes" id="UP000011555"/>
    </source>
</evidence>
<accession>M0L363</accession>
<evidence type="ECO:0008006" key="4">
    <source>
        <dbReference type="Google" id="ProtNLM"/>
    </source>
</evidence>
<gene>
    <name evidence="2" type="ORF">C445_20092</name>
</gene>
<evidence type="ECO:0000256" key="1">
    <source>
        <dbReference type="SAM" id="MobiDB-lite"/>
    </source>
</evidence>
<dbReference type="Gene3D" id="1.10.490.110">
    <property type="entry name" value="Uncharacterized conserved protein DUF2267"/>
    <property type="match status" value="1"/>
</dbReference>
<feature type="region of interest" description="Disordered" evidence="1">
    <location>
        <begin position="143"/>
        <end position="184"/>
    </location>
</feature>
<dbReference type="InterPro" id="IPR038282">
    <property type="entry name" value="DUF2267_sf"/>
</dbReference>
<dbReference type="STRING" id="358396.CHINAEXTREME_11540"/>
<evidence type="ECO:0000313" key="2">
    <source>
        <dbReference type="EMBL" id="EMA27986.1"/>
    </source>
</evidence>
<dbReference type="PATRIC" id="fig|358396.7.peg.4067"/>
<organism evidence="2 3">
    <name type="scientific">Natronobacterium lacisalsi AJ5</name>
    <dbReference type="NCBI Taxonomy" id="358396"/>
    <lineage>
        <taxon>Archaea</taxon>
        <taxon>Methanobacteriati</taxon>
        <taxon>Methanobacteriota</taxon>
        <taxon>Stenosarchaea group</taxon>
        <taxon>Halobacteria</taxon>
        <taxon>Halobacteriales</taxon>
        <taxon>Natrialbaceae</taxon>
        <taxon>Natronobacterium</taxon>
    </lineage>
</organism>
<dbReference type="Proteomes" id="UP000011555">
    <property type="component" value="Unassembled WGS sequence"/>
</dbReference>
<dbReference type="InterPro" id="IPR018727">
    <property type="entry name" value="DUF2267"/>
</dbReference>
<dbReference type="InParanoid" id="M0L363"/>
<protein>
    <recommendedName>
        <fullName evidence="4">DUF2267 domain-containing protein</fullName>
    </recommendedName>
</protein>
<reference evidence="2 3" key="1">
    <citation type="journal article" date="2014" name="PLoS Genet.">
        <title>Phylogenetically driven sequencing of extremely halophilic archaea reveals strategies for static and dynamic osmo-response.</title>
        <authorList>
            <person name="Becker E.A."/>
            <person name="Seitzer P.M."/>
            <person name="Tritt A."/>
            <person name="Larsen D."/>
            <person name="Krusor M."/>
            <person name="Yao A.I."/>
            <person name="Wu D."/>
            <person name="Madern D."/>
            <person name="Eisen J.A."/>
            <person name="Darling A.E."/>
            <person name="Facciotti M.T."/>
        </authorList>
    </citation>
    <scope>NUCLEOTIDE SEQUENCE [LARGE SCALE GENOMIC DNA]</scope>
    <source>
        <strain evidence="2 3">AJ5</strain>
    </source>
</reference>